<dbReference type="Pfam" id="PF00069">
    <property type="entry name" value="Pkinase"/>
    <property type="match status" value="1"/>
</dbReference>
<evidence type="ECO:0000256" key="1">
    <source>
        <dbReference type="ARBA" id="ARBA00022679"/>
    </source>
</evidence>
<evidence type="ECO:0000256" key="3">
    <source>
        <dbReference type="ARBA" id="ARBA00022777"/>
    </source>
</evidence>
<dbReference type="PANTHER" id="PTHR43289:SF6">
    <property type="entry name" value="SERINE_THREONINE-PROTEIN KINASE NEKL-3"/>
    <property type="match status" value="1"/>
</dbReference>
<dbReference type="PROSITE" id="PS00109">
    <property type="entry name" value="PROTEIN_KINASE_TYR"/>
    <property type="match status" value="1"/>
</dbReference>
<reference evidence="6 7" key="1">
    <citation type="submission" date="2019-03" db="EMBL/GenBank/DDBJ databases">
        <title>Genomic Encyclopedia of Type Strains, Phase IV (KMG-V): Genome sequencing to study the core and pangenomes of soil and plant-associated prokaryotes.</title>
        <authorList>
            <person name="Whitman W."/>
        </authorList>
    </citation>
    <scope>NUCLEOTIDE SEQUENCE [LARGE SCALE GENOMIC DNA]</scope>
    <source>
        <strain evidence="6 7">23C40</strain>
    </source>
</reference>
<dbReference type="SMART" id="SM00220">
    <property type="entry name" value="S_TKc"/>
    <property type="match status" value="1"/>
</dbReference>
<name>A0A4R2C145_9HYPH</name>
<evidence type="ECO:0000313" key="7">
    <source>
        <dbReference type="Proteomes" id="UP000295043"/>
    </source>
</evidence>
<dbReference type="PANTHER" id="PTHR43289">
    <property type="entry name" value="MITOGEN-ACTIVATED PROTEIN KINASE KINASE KINASE 20-RELATED"/>
    <property type="match status" value="1"/>
</dbReference>
<dbReference type="EMBL" id="SLVU01000002">
    <property type="protein sequence ID" value="TCN33816.1"/>
    <property type="molecule type" value="Genomic_DNA"/>
</dbReference>
<dbReference type="InterPro" id="IPR011009">
    <property type="entry name" value="Kinase-like_dom_sf"/>
</dbReference>
<organism evidence="6 7">
    <name type="scientific">Sinorhizobium americanum</name>
    <dbReference type="NCBI Taxonomy" id="194963"/>
    <lineage>
        <taxon>Bacteria</taxon>
        <taxon>Pseudomonadati</taxon>
        <taxon>Pseudomonadota</taxon>
        <taxon>Alphaproteobacteria</taxon>
        <taxon>Hyphomicrobiales</taxon>
        <taxon>Rhizobiaceae</taxon>
        <taxon>Sinorhizobium/Ensifer group</taxon>
        <taxon>Sinorhizobium</taxon>
    </lineage>
</organism>
<dbReference type="InterPro" id="IPR008266">
    <property type="entry name" value="Tyr_kinase_AS"/>
</dbReference>
<dbReference type="Gene3D" id="1.10.510.10">
    <property type="entry name" value="Transferase(Phosphotransferase) domain 1"/>
    <property type="match status" value="1"/>
</dbReference>
<dbReference type="GO" id="GO:0005524">
    <property type="term" value="F:ATP binding"/>
    <property type="evidence" value="ECO:0007669"/>
    <property type="project" value="UniProtKB-KW"/>
</dbReference>
<gene>
    <name evidence="6" type="ORF">EV184_102122</name>
</gene>
<keyword evidence="2" id="KW-0547">Nucleotide-binding</keyword>
<keyword evidence="4" id="KW-0067">ATP-binding</keyword>
<evidence type="ECO:0000259" key="5">
    <source>
        <dbReference type="PROSITE" id="PS50011"/>
    </source>
</evidence>
<dbReference type="SUPFAM" id="SSF56112">
    <property type="entry name" value="Protein kinase-like (PK-like)"/>
    <property type="match status" value="1"/>
</dbReference>
<evidence type="ECO:0000256" key="4">
    <source>
        <dbReference type="ARBA" id="ARBA00022840"/>
    </source>
</evidence>
<feature type="domain" description="Protein kinase" evidence="5">
    <location>
        <begin position="60"/>
        <end position="298"/>
    </location>
</feature>
<dbReference type="Proteomes" id="UP000295043">
    <property type="component" value="Unassembled WGS sequence"/>
</dbReference>
<evidence type="ECO:0000313" key="6">
    <source>
        <dbReference type="EMBL" id="TCN33816.1"/>
    </source>
</evidence>
<keyword evidence="3" id="KW-0418">Kinase</keyword>
<accession>A0A4R2C145</accession>
<evidence type="ECO:0000256" key="2">
    <source>
        <dbReference type="ARBA" id="ARBA00022741"/>
    </source>
</evidence>
<dbReference type="CDD" id="cd14014">
    <property type="entry name" value="STKc_PknB_like"/>
    <property type="match status" value="1"/>
</dbReference>
<dbReference type="Gene3D" id="3.30.200.20">
    <property type="entry name" value="Phosphorylase Kinase, domain 1"/>
    <property type="match status" value="1"/>
</dbReference>
<dbReference type="PROSITE" id="PS50011">
    <property type="entry name" value="PROTEIN_KINASE_DOM"/>
    <property type="match status" value="1"/>
</dbReference>
<comment type="caution">
    <text evidence="6">The sequence shown here is derived from an EMBL/GenBank/DDBJ whole genome shotgun (WGS) entry which is preliminary data.</text>
</comment>
<keyword evidence="1" id="KW-0808">Transferase</keyword>
<dbReference type="AlphaFoldDB" id="A0A4R2C145"/>
<proteinExistence type="predicted"/>
<dbReference type="InterPro" id="IPR000719">
    <property type="entry name" value="Prot_kinase_dom"/>
</dbReference>
<protein>
    <submittedName>
        <fullName evidence="6">Type VI secretion system protein ImpN</fullName>
    </submittedName>
</protein>
<dbReference type="GO" id="GO:0004674">
    <property type="term" value="F:protein serine/threonine kinase activity"/>
    <property type="evidence" value="ECO:0007669"/>
    <property type="project" value="TreeGrafter"/>
</dbReference>
<dbReference type="RefSeq" id="WP_132072996.1">
    <property type="nucleotide sequence ID" value="NZ_SLVU01000002.1"/>
</dbReference>
<sequence>MSGDPEDDLALVSARFSALWAVLAPEGEARPLMVDRVRDALDRGRSRLAPDPPDLIANSFCVDESVYSSGRTLVLKLRHRDLGTPHALKTLPPARRDDVVLRQWLLHEARLAGAMAHPNILPLRATLRLVDGRPALLYDWMPATLSHHLAARSLALPEVAAIMKALMSALGYLHAQGIVHGDISPANLFFADDDSRSPKLGDFGLALASGERLEDLHMARGAHPDFAAPEQRAGARPDARSDLYSCGRILETLVDRCDAGKDETSALSTLAFRLMQPEPANRPPDAIMAAALLDEASR</sequence>